<protein>
    <submittedName>
        <fullName evidence="1">Uncharacterized protein</fullName>
    </submittedName>
</protein>
<dbReference type="AlphaFoldDB" id="A0A1B2EWI4"/>
<dbReference type="EMBL" id="CP016619">
    <property type="protein sequence ID" value="ANY84313.1"/>
    <property type="molecule type" value="Genomic_DNA"/>
</dbReference>
<proteinExistence type="predicted"/>
<organism evidence="1">
    <name type="scientific">Microvirga ossetica</name>
    <dbReference type="NCBI Taxonomy" id="1882682"/>
    <lineage>
        <taxon>Bacteria</taxon>
        <taxon>Pseudomonadati</taxon>
        <taxon>Pseudomonadota</taxon>
        <taxon>Alphaproteobacteria</taxon>
        <taxon>Hyphomicrobiales</taxon>
        <taxon>Methylobacteriaceae</taxon>
        <taxon>Microvirga</taxon>
    </lineage>
</organism>
<reference evidence="1" key="1">
    <citation type="submission" date="2016-07" db="EMBL/GenBank/DDBJ databases">
        <title>Microvirga ossetica sp. nov. a new species of rhizobia isolated from root nodules of the legume species Vicia alpestris Steven originated from North Ossetia region in the Caucasus.</title>
        <authorList>
            <person name="Safronova V.I."/>
            <person name="Kuznetsova I.G."/>
            <person name="Sazanova A.L."/>
            <person name="Belimov A."/>
            <person name="Andronov E."/>
            <person name="Osledkin Y.S."/>
            <person name="Onishchuk O.P."/>
            <person name="Kurchak O.N."/>
            <person name="Shaposhnikov A.I."/>
            <person name="Willems A."/>
            <person name="Tikhonovich I.A."/>
        </authorList>
    </citation>
    <scope>NUCLEOTIDE SEQUENCE [LARGE SCALE GENOMIC DNA]</scope>
    <source>
        <strain evidence="1">V5/3M</strain>
        <plasmid evidence="1">unnamed2</plasmid>
    </source>
</reference>
<dbReference type="KEGG" id="moc:BB934_39535"/>
<dbReference type="RefSeq" id="WP_099515221.1">
    <property type="nucleotide sequence ID" value="NZ_CP016619.1"/>
</dbReference>
<evidence type="ECO:0000313" key="1">
    <source>
        <dbReference type="EMBL" id="ANY84313.1"/>
    </source>
</evidence>
<dbReference type="OrthoDB" id="8019862at2"/>
<sequence>MTCEDLVAQCFLDEQAPLAVPELNRERSLKYLQCCYQQGMSWEDAKQQIQAFLQQRGVPHQGIVRQLQLAKPLLQPWLD</sequence>
<accession>A0A1B2EWI4</accession>
<name>A0A1B2EWI4_9HYPH</name>
<keyword evidence="1" id="KW-0614">Plasmid</keyword>
<geneLocation type="plasmid" evidence="1">
    <name>unnamed2</name>
</geneLocation>
<gene>
    <name evidence="1" type="ORF">BB934_39535</name>
</gene>